<dbReference type="EMBL" id="CAJOAX010004608">
    <property type="protein sequence ID" value="CAF3913209.1"/>
    <property type="molecule type" value="Genomic_DNA"/>
</dbReference>
<dbReference type="EMBL" id="CAJNOO010000170">
    <property type="protein sequence ID" value="CAF0839015.1"/>
    <property type="molecule type" value="Genomic_DNA"/>
</dbReference>
<organism evidence="2 3">
    <name type="scientific">Rotaria sordida</name>
    <dbReference type="NCBI Taxonomy" id="392033"/>
    <lineage>
        <taxon>Eukaryota</taxon>
        <taxon>Metazoa</taxon>
        <taxon>Spiralia</taxon>
        <taxon>Gnathifera</taxon>
        <taxon>Rotifera</taxon>
        <taxon>Eurotatoria</taxon>
        <taxon>Bdelloidea</taxon>
        <taxon>Philodinida</taxon>
        <taxon>Philodinidae</taxon>
        <taxon>Rotaria</taxon>
    </lineage>
</organism>
<dbReference type="OrthoDB" id="10064603at2759"/>
<dbReference type="Proteomes" id="UP000663882">
    <property type="component" value="Unassembled WGS sequence"/>
</dbReference>
<protein>
    <submittedName>
        <fullName evidence="2">Uncharacterized protein</fullName>
    </submittedName>
</protein>
<sequence length="234" mass="28301">MKNKLKYLTSCQRISTAKINDTSNIRQLILHEIKTKHIISKDHFTNLKSLEIWKISDDITYDQLNRFLNISSIKNIVFRSRINSNLFYDILKYNTTQISIEIDYNYLIKILRSTTYYNRRQIIIELKKIKQLEIDSWRVEGLTKKQIRKICYLFSNIEQLIIKRAFRSKKLIPLLICKLKYLSFLSIHYLESAPITEISNSNFRQWLIDQSRTKLNENNFICKWSERQFYIWID</sequence>
<dbReference type="Proteomes" id="UP000663823">
    <property type="component" value="Unassembled WGS sequence"/>
</dbReference>
<comment type="caution">
    <text evidence="2">The sequence shown here is derived from an EMBL/GenBank/DDBJ whole genome shotgun (WGS) entry which is preliminary data.</text>
</comment>
<name>A0A819IA58_9BILA</name>
<reference evidence="2" key="1">
    <citation type="submission" date="2021-02" db="EMBL/GenBank/DDBJ databases">
        <authorList>
            <person name="Nowell W R."/>
        </authorList>
    </citation>
    <scope>NUCLEOTIDE SEQUENCE</scope>
</reference>
<evidence type="ECO:0000313" key="3">
    <source>
        <dbReference type="Proteomes" id="UP000663823"/>
    </source>
</evidence>
<accession>A0A819IA58</accession>
<gene>
    <name evidence="2" type="ORF">OTI717_LOCUS24410</name>
    <name evidence="1" type="ORF">RFH988_LOCUS5842</name>
</gene>
<evidence type="ECO:0000313" key="2">
    <source>
        <dbReference type="EMBL" id="CAF3913209.1"/>
    </source>
</evidence>
<dbReference type="AlphaFoldDB" id="A0A819IA58"/>
<proteinExistence type="predicted"/>
<evidence type="ECO:0000313" key="1">
    <source>
        <dbReference type="EMBL" id="CAF0839015.1"/>
    </source>
</evidence>